<reference evidence="2 3" key="1">
    <citation type="journal article" date="2022" name="Plant J.">
        <title>Strategies of tolerance reflected in two North American maple genomes.</title>
        <authorList>
            <person name="McEvoy S.L."/>
            <person name="Sezen U.U."/>
            <person name="Trouern-Trend A."/>
            <person name="McMahon S.M."/>
            <person name="Schaberg P.G."/>
            <person name="Yang J."/>
            <person name="Wegrzyn J.L."/>
            <person name="Swenson N.G."/>
        </authorList>
    </citation>
    <scope>NUCLEOTIDE SEQUENCE [LARGE SCALE GENOMIC DNA]</scope>
    <source>
        <strain evidence="2">91603</strain>
    </source>
</reference>
<name>A0AAD5JF25_ACENE</name>
<dbReference type="PANTHER" id="PTHR37610">
    <property type="entry name" value="CCHC-TYPE DOMAIN-CONTAINING PROTEIN"/>
    <property type="match status" value="1"/>
</dbReference>
<comment type="caution">
    <text evidence="2">The sequence shown here is derived from an EMBL/GenBank/DDBJ whole genome shotgun (WGS) entry which is preliminary data.</text>
</comment>
<dbReference type="AlphaFoldDB" id="A0AAD5JF25"/>
<feature type="domain" description="Retrotransposon Copia-like N-terminal" evidence="1">
    <location>
        <begin position="29"/>
        <end position="76"/>
    </location>
</feature>
<evidence type="ECO:0000313" key="3">
    <source>
        <dbReference type="Proteomes" id="UP001064489"/>
    </source>
</evidence>
<dbReference type="EMBL" id="JAJSOW010000002">
    <property type="protein sequence ID" value="KAI9198076.1"/>
    <property type="molecule type" value="Genomic_DNA"/>
</dbReference>
<gene>
    <name evidence="2" type="ORF">LWI28_009683</name>
</gene>
<organism evidence="2 3">
    <name type="scientific">Acer negundo</name>
    <name type="common">Box elder</name>
    <dbReference type="NCBI Taxonomy" id="4023"/>
    <lineage>
        <taxon>Eukaryota</taxon>
        <taxon>Viridiplantae</taxon>
        <taxon>Streptophyta</taxon>
        <taxon>Embryophyta</taxon>
        <taxon>Tracheophyta</taxon>
        <taxon>Spermatophyta</taxon>
        <taxon>Magnoliopsida</taxon>
        <taxon>eudicotyledons</taxon>
        <taxon>Gunneridae</taxon>
        <taxon>Pentapetalae</taxon>
        <taxon>rosids</taxon>
        <taxon>malvids</taxon>
        <taxon>Sapindales</taxon>
        <taxon>Sapindaceae</taxon>
        <taxon>Hippocastanoideae</taxon>
        <taxon>Acereae</taxon>
        <taxon>Acer</taxon>
    </lineage>
</organism>
<evidence type="ECO:0000259" key="1">
    <source>
        <dbReference type="Pfam" id="PF14244"/>
    </source>
</evidence>
<accession>A0AAD5JF25</accession>
<keyword evidence="3" id="KW-1185">Reference proteome</keyword>
<sequence length="84" mass="9572">MAKNDERIPEATKPLTNRYEDSSNPFYLHHSDQPGLILVTQLLTQDNYPIWSHAMLMAFTTKSKDGFVDGTVMKPPLTSAKEYK</sequence>
<evidence type="ECO:0000313" key="2">
    <source>
        <dbReference type="EMBL" id="KAI9198076.1"/>
    </source>
</evidence>
<dbReference type="PANTHER" id="PTHR37610:SF97">
    <property type="entry name" value="RETROTRANSPOSON GAG DOMAIN-CONTAINING PROTEIN"/>
    <property type="match status" value="1"/>
</dbReference>
<dbReference type="Proteomes" id="UP001064489">
    <property type="component" value="Chromosome 13"/>
</dbReference>
<protein>
    <recommendedName>
        <fullName evidence="1">Retrotransposon Copia-like N-terminal domain-containing protein</fullName>
    </recommendedName>
</protein>
<dbReference type="InterPro" id="IPR029472">
    <property type="entry name" value="Copia-like_N"/>
</dbReference>
<dbReference type="Pfam" id="PF14244">
    <property type="entry name" value="Retrotran_gag_3"/>
    <property type="match status" value="1"/>
</dbReference>
<proteinExistence type="predicted"/>